<evidence type="ECO:0000256" key="8">
    <source>
        <dbReference type="ARBA" id="ARBA00022989"/>
    </source>
</evidence>
<evidence type="ECO:0000256" key="9">
    <source>
        <dbReference type="ARBA" id="ARBA00023002"/>
    </source>
</evidence>
<dbReference type="InterPro" id="IPR001128">
    <property type="entry name" value="Cyt_P450"/>
</dbReference>
<keyword evidence="12" id="KW-0472">Membrane</keyword>
<dbReference type="GO" id="GO:0020037">
    <property type="term" value="F:heme binding"/>
    <property type="evidence" value="ECO:0007669"/>
    <property type="project" value="InterPro"/>
</dbReference>
<dbReference type="AlphaFoldDB" id="A0A165JB98"/>
<dbReference type="EMBL" id="KV423922">
    <property type="protein sequence ID" value="KZT61614.1"/>
    <property type="molecule type" value="Genomic_DNA"/>
</dbReference>
<dbReference type="InterPro" id="IPR050364">
    <property type="entry name" value="Cytochrome_P450_fung"/>
</dbReference>
<feature type="binding site" description="axial binding residue" evidence="13">
    <location>
        <position position="389"/>
    </location>
    <ligand>
        <name>heme</name>
        <dbReference type="ChEBI" id="CHEBI:30413"/>
    </ligand>
    <ligandPart>
        <name>Fe</name>
        <dbReference type="ChEBI" id="CHEBI:18248"/>
    </ligandPart>
</feature>
<keyword evidence="9 14" id="KW-0560">Oxidoreductase</keyword>
<dbReference type="GO" id="GO:0004497">
    <property type="term" value="F:monooxygenase activity"/>
    <property type="evidence" value="ECO:0007669"/>
    <property type="project" value="UniProtKB-KW"/>
</dbReference>
<evidence type="ECO:0000256" key="5">
    <source>
        <dbReference type="ARBA" id="ARBA00022617"/>
    </source>
</evidence>
<feature type="signal peptide" evidence="15">
    <location>
        <begin position="1"/>
        <end position="24"/>
    </location>
</feature>
<dbReference type="GO" id="GO:0005506">
    <property type="term" value="F:iron ion binding"/>
    <property type="evidence" value="ECO:0007669"/>
    <property type="project" value="InterPro"/>
</dbReference>
<protein>
    <submittedName>
        <fullName evidence="16">Cytochrome P450</fullName>
    </submittedName>
</protein>
<dbReference type="PANTHER" id="PTHR46300">
    <property type="entry name" value="P450, PUTATIVE (EUROFUNG)-RELATED-RELATED"/>
    <property type="match status" value="1"/>
</dbReference>
<organism evidence="16 17">
    <name type="scientific">Calocera cornea HHB12733</name>
    <dbReference type="NCBI Taxonomy" id="1353952"/>
    <lineage>
        <taxon>Eukaryota</taxon>
        <taxon>Fungi</taxon>
        <taxon>Dikarya</taxon>
        <taxon>Basidiomycota</taxon>
        <taxon>Agaricomycotina</taxon>
        <taxon>Dacrymycetes</taxon>
        <taxon>Dacrymycetales</taxon>
        <taxon>Dacrymycetaceae</taxon>
        <taxon>Calocera</taxon>
    </lineage>
</organism>
<comment type="pathway">
    <text evidence="3">Secondary metabolite biosynthesis.</text>
</comment>
<evidence type="ECO:0000256" key="3">
    <source>
        <dbReference type="ARBA" id="ARBA00005179"/>
    </source>
</evidence>
<dbReference type="STRING" id="1353952.A0A165JB98"/>
<evidence type="ECO:0000256" key="11">
    <source>
        <dbReference type="ARBA" id="ARBA00023033"/>
    </source>
</evidence>
<dbReference type="InParanoid" id="A0A165JB98"/>
<evidence type="ECO:0000313" key="17">
    <source>
        <dbReference type="Proteomes" id="UP000076842"/>
    </source>
</evidence>
<keyword evidence="10 13" id="KW-0408">Iron</keyword>
<dbReference type="PRINTS" id="PR00385">
    <property type="entry name" value="P450"/>
</dbReference>
<evidence type="ECO:0000256" key="12">
    <source>
        <dbReference type="ARBA" id="ARBA00023136"/>
    </source>
</evidence>
<name>A0A165JB98_9BASI</name>
<keyword evidence="8" id="KW-1133">Transmembrane helix</keyword>
<evidence type="ECO:0000256" key="14">
    <source>
        <dbReference type="RuleBase" id="RU000461"/>
    </source>
</evidence>
<dbReference type="InterPro" id="IPR036396">
    <property type="entry name" value="Cyt_P450_sf"/>
</dbReference>
<evidence type="ECO:0000256" key="2">
    <source>
        <dbReference type="ARBA" id="ARBA00004370"/>
    </source>
</evidence>
<dbReference type="PROSITE" id="PS00086">
    <property type="entry name" value="CYTOCHROME_P450"/>
    <property type="match status" value="1"/>
</dbReference>
<keyword evidence="17" id="KW-1185">Reference proteome</keyword>
<keyword evidence="5 13" id="KW-0349">Heme</keyword>
<dbReference type="OrthoDB" id="2789670at2759"/>
<evidence type="ECO:0000256" key="15">
    <source>
        <dbReference type="SAM" id="SignalP"/>
    </source>
</evidence>
<comment type="similarity">
    <text evidence="4 14">Belongs to the cytochrome P450 family.</text>
</comment>
<dbReference type="Gene3D" id="1.10.630.10">
    <property type="entry name" value="Cytochrome P450"/>
    <property type="match status" value="2"/>
</dbReference>
<gene>
    <name evidence="16" type="ORF">CALCODRAFT_514697</name>
</gene>
<proteinExistence type="inferred from homology"/>
<keyword evidence="15" id="KW-0732">Signal</keyword>
<comment type="cofactor">
    <cofactor evidence="1 13">
        <name>heme</name>
        <dbReference type="ChEBI" id="CHEBI:30413"/>
    </cofactor>
</comment>
<feature type="chain" id="PRO_5007859910" evidence="15">
    <location>
        <begin position="25"/>
        <end position="463"/>
    </location>
</feature>
<keyword evidence="7 13" id="KW-0479">Metal-binding</keyword>
<evidence type="ECO:0000313" key="16">
    <source>
        <dbReference type="EMBL" id="KZT61614.1"/>
    </source>
</evidence>
<dbReference type="PANTHER" id="PTHR46300:SF2">
    <property type="entry name" value="CYTOCHROME P450 MONOOXYGENASE ALNH-RELATED"/>
    <property type="match status" value="1"/>
</dbReference>
<keyword evidence="6" id="KW-0812">Transmembrane</keyword>
<sequence length="463" mass="52109">MDNLFVLSLLAILLLLLRIIRSRGQPSRPLPPGPRGLPILGNLLQVPSSLLFLKLAEWAKEYGPIYSYSMAGQPIVVLNGVKEASDILDRCSALTSDRPRLIKLNQYLCRGLDFGIMPRNNTWRKHRRAAHEGLNIRVSKDYRPIQEEETRLLVEGLLLHPELDVVKHLHRQSSSLAWREIFGRESISLGGPDPSAPMEEIFRVLFLAMMPGGSFVDTFPFLNPLISRSKWIRQFYDETTTFFVNAFSEPQTETALRYFLVAMLLHPETASAARAQLDSVVGGRPPTFLDYDQLPQIEAMVKEVLRWRPPAPLGLPHCATEDIVYGDYLIPKGSIIFSNLWSIGRDPSVYPSGDAFKPSRFLTPSGSPIPPTANTHEDALAFGYGRRICVGKSVAMDTMWITVASLLWAFDFRPVMNEQGSEMLPDGEAFWDNGATVWPAKFGVRFIPRFEDLTERIKASVLE</sequence>
<reference evidence="16 17" key="1">
    <citation type="journal article" date="2016" name="Mol. Biol. Evol.">
        <title>Comparative Genomics of Early-Diverging Mushroom-Forming Fungi Provides Insights into the Origins of Lignocellulose Decay Capabilities.</title>
        <authorList>
            <person name="Nagy L.G."/>
            <person name="Riley R."/>
            <person name="Tritt A."/>
            <person name="Adam C."/>
            <person name="Daum C."/>
            <person name="Floudas D."/>
            <person name="Sun H."/>
            <person name="Yadav J.S."/>
            <person name="Pangilinan J."/>
            <person name="Larsson K.H."/>
            <person name="Matsuura K."/>
            <person name="Barry K."/>
            <person name="Labutti K."/>
            <person name="Kuo R."/>
            <person name="Ohm R.A."/>
            <person name="Bhattacharya S.S."/>
            <person name="Shirouzu T."/>
            <person name="Yoshinaga Y."/>
            <person name="Martin F.M."/>
            <person name="Grigoriev I.V."/>
            <person name="Hibbett D.S."/>
        </authorList>
    </citation>
    <scope>NUCLEOTIDE SEQUENCE [LARGE SCALE GENOMIC DNA]</scope>
    <source>
        <strain evidence="16 17">HHB12733</strain>
    </source>
</reference>
<dbReference type="Proteomes" id="UP000076842">
    <property type="component" value="Unassembled WGS sequence"/>
</dbReference>
<evidence type="ECO:0000256" key="7">
    <source>
        <dbReference type="ARBA" id="ARBA00022723"/>
    </source>
</evidence>
<dbReference type="Pfam" id="PF00067">
    <property type="entry name" value="p450"/>
    <property type="match status" value="2"/>
</dbReference>
<evidence type="ECO:0000256" key="10">
    <source>
        <dbReference type="ARBA" id="ARBA00023004"/>
    </source>
</evidence>
<dbReference type="InterPro" id="IPR002401">
    <property type="entry name" value="Cyt_P450_E_grp-I"/>
</dbReference>
<evidence type="ECO:0000256" key="6">
    <source>
        <dbReference type="ARBA" id="ARBA00022692"/>
    </source>
</evidence>
<dbReference type="GO" id="GO:0016705">
    <property type="term" value="F:oxidoreductase activity, acting on paired donors, with incorporation or reduction of molecular oxygen"/>
    <property type="evidence" value="ECO:0007669"/>
    <property type="project" value="InterPro"/>
</dbReference>
<evidence type="ECO:0000256" key="13">
    <source>
        <dbReference type="PIRSR" id="PIRSR602401-1"/>
    </source>
</evidence>
<dbReference type="PRINTS" id="PR00463">
    <property type="entry name" value="EP450I"/>
</dbReference>
<keyword evidence="11 14" id="KW-0503">Monooxygenase</keyword>
<evidence type="ECO:0000256" key="1">
    <source>
        <dbReference type="ARBA" id="ARBA00001971"/>
    </source>
</evidence>
<dbReference type="GO" id="GO:0016020">
    <property type="term" value="C:membrane"/>
    <property type="evidence" value="ECO:0007669"/>
    <property type="project" value="UniProtKB-SubCell"/>
</dbReference>
<dbReference type="SUPFAM" id="SSF48264">
    <property type="entry name" value="Cytochrome P450"/>
    <property type="match status" value="1"/>
</dbReference>
<accession>A0A165JB98</accession>
<comment type="subcellular location">
    <subcellularLocation>
        <location evidence="2">Membrane</location>
    </subcellularLocation>
</comment>
<dbReference type="InterPro" id="IPR017972">
    <property type="entry name" value="Cyt_P450_CS"/>
</dbReference>
<evidence type="ECO:0000256" key="4">
    <source>
        <dbReference type="ARBA" id="ARBA00010617"/>
    </source>
</evidence>